<feature type="transmembrane region" description="Helical" evidence="1">
    <location>
        <begin position="187"/>
        <end position="205"/>
    </location>
</feature>
<feature type="transmembrane region" description="Helical" evidence="1">
    <location>
        <begin position="211"/>
        <end position="231"/>
    </location>
</feature>
<keyword evidence="3" id="KW-1185">Reference proteome</keyword>
<keyword evidence="1" id="KW-0472">Membrane</keyword>
<feature type="transmembrane region" description="Helical" evidence="1">
    <location>
        <begin position="281"/>
        <end position="297"/>
    </location>
</feature>
<feature type="transmembrane region" description="Helical" evidence="1">
    <location>
        <begin position="368"/>
        <end position="389"/>
    </location>
</feature>
<evidence type="ECO:0008006" key="4">
    <source>
        <dbReference type="Google" id="ProtNLM"/>
    </source>
</evidence>
<sequence length="393" mass="39481">MSSTAAATRPAANAGLGISLPLPVLLVLGALAIGIGSGLAPEEVVRRFGQGFGRSLGDFALILLPSFLIAASLSHRALPAMGGAVRYVAPFASAGMICHITAYAALAPLAGAQRLSMAMAAFAGFLLLAPAGPLIVGASLGIDDPSIYVLGLMLLVPVVLAGEAWLRLFPLPTVPATAQAGGGDWAGFAPFGVLAGALLAGWLLPLHDVPLLGFLTQPKGALLMAGVAAWLGTPAHLRRECVDSAVRRTTGLMLLVGAAGAFGFMATSVVPVASLLPQGEVGHVVGVLGLFAAASALKMLQGSSMATFAALGPLVAPVVAHLGLPPALAVYAICAGCFVAILPNDNYYWLVRRDALEGASEQAALQRLTGAATCQGVAALVVLLALWAVGVAG</sequence>
<dbReference type="EMBL" id="JAAEDL010000021">
    <property type="protein sequence ID" value="MBR0682668.1"/>
    <property type="molecule type" value="Genomic_DNA"/>
</dbReference>
<evidence type="ECO:0000256" key="1">
    <source>
        <dbReference type="SAM" id="Phobius"/>
    </source>
</evidence>
<dbReference type="InterPro" id="IPR003474">
    <property type="entry name" value="Glcn_transporter"/>
</dbReference>
<feature type="transmembrane region" description="Helical" evidence="1">
    <location>
        <begin position="59"/>
        <end position="78"/>
    </location>
</feature>
<gene>
    <name evidence="2" type="ORF">GXW74_19405</name>
</gene>
<dbReference type="RefSeq" id="WP_211848202.1">
    <property type="nucleotide sequence ID" value="NZ_JAAEDL010000021.1"/>
</dbReference>
<protein>
    <recommendedName>
        <fullName evidence="4">Permease</fullName>
    </recommendedName>
</protein>
<dbReference type="Proteomes" id="UP001138709">
    <property type="component" value="Unassembled WGS sequence"/>
</dbReference>
<dbReference type="AlphaFoldDB" id="A0A9X9XG32"/>
<reference evidence="2" key="1">
    <citation type="submission" date="2020-01" db="EMBL/GenBank/DDBJ databases">
        <authorList>
            <person name="Rat A."/>
        </authorList>
    </citation>
    <scope>NUCLEOTIDE SEQUENCE</scope>
    <source>
        <strain evidence="2">LMG 31228</strain>
    </source>
</reference>
<dbReference type="Pfam" id="PF02447">
    <property type="entry name" value="GntP_permease"/>
    <property type="match status" value="1"/>
</dbReference>
<evidence type="ECO:0000313" key="3">
    <source>
        <dbReference type="Proteomes" id="UP001138709"/>
    </source>
</evidence>
<keyword evidence="1" id="KW-0812">Transmembrane</keyword>
<feature type="transmembrane region" description="Helical" evidence="1">
    <location>
        <begin position="118"/>
        <end position="140"/>
    </location>
</feature>
<evidence type="ECO:0000313" key="2">
    <source>
        <dbReference type="EMBL" id="MBR0682668.1"/>
    </source>
</evidence>
<feature type="transmembrane region" description="Helical" evidence="1">
    <location>
        <begin position="146"/>
        <end position="166"/>
    </location>
</feature>
<organism evidence="2 3">
    <name type="scientific">Neoroseomonas eburnea</name>
    <dbReference type="NCBI Taxonomy" id="1346889"/>
    <lineage>
        <taxon>Bacteria</taxon>
        <taxon>Pseudomonadati</taxon>
        <taxon>Pseudomonadota</taxon>
        <taxon>Alphaproteobacteria</taxon>
        <taxon>Acetobacterales</taxon>
        <taxon>Acetobacteraceae</taxon>
        <taxon>Neoroseomonas</taxon>
    </lineage>
</organism>
<dbReference type="PANTHER" id="PTHR30354:SF11">
    <property type="entry name" value="PERMEASE"/>
    <property type="match status" value="1"/>
</dbReference>
<feature type="transmembrane region" description="Helical" evidence="1">
    <location>
        <begin position="328"/>
        <end position="347"/>
    </location>
</feature>
<dbReference type="GO" id="GO:0005886">
    <property type="term" value="C:plasma membrane"/>
    <property type="evidence" value="ECO:0007669"/>
    <property type="project" value="TreeGrafter"/>
</dbReference>
<feature type="transmembrane region" description="Helical" evidence="1">
    <location>
        <begin position="20"/>
        <end position="39"/>
    </location>
</feature>
<keyword evidence="1" id="KW-1133">Transmembrane helix</keyword>
<name>A0A9X9XG32_9PROT</name>
<dbReference type="PANTHER" id="PTHR30354">
    <property type="entry name" value="GNT FAMILY GLUCONATE TRANSPORTER"/>
    <property type="match status" value="1"/>
</dbReference>
<dbReference type="GO" id="GO:0015128">
    <property type="term" value="F:gluconate transmembrane transporter activity"/>
    <property type="evidence" value="ECO:0007669"/>
    <property type="project" value="InterPro"/>
</dbReference>
<proteinExistence type="predicted"/>
<accession>A0A9X9XG32</accession>
<reference evidence="2" key="2">
    <citation type="journal article" date="2021" name="Syst. Appl. Microbiol.">
        <title>Roseomonas hellenica sp. nov., isolated from roots of wild-growing Alkanna tinctoria.</title>
        <authorList>
            <person name="Rat A."/>
            <person name="Naranjo H.D."/>
            <person name="Lebbe L."/>
            <person name="Cnockaert M."/>
            <person name="Krigas N."/>
            <person name="Grigoriadou K."/>
            <person name="Maloupa E."/>
            <person name="Willems A."/>
        </authorList>
    </citation>
    <scope>NUCLEOTIDE SEQUENCE</scope>
    <source>
        <strain evidence="2">LMG 31228</strain>
    </source>
</reference>
<comment type="caution">
    <text evidence="2">The sequence shown here is derived from an EMBL/GenBank/DDBJ whole genome shotgun (WGS) entry which is preliminary data.</text>
</comment>
<feature type="transmembrane region" description="Helical" evidence="1">
    <location>
        <begin position="252"/>
        <end position="275"/>
    </location>
</feature>
<feature type="transmembrane region" description="Helical" evidence="1">
    <location>
        <begin position="84"/>
        <end position="106"/>
    </location>
</feature>